<reference evidence="2 3" key="1">
    <citation type="journal article" date="2023" name="Int. J. Syst. Evol. Microbiol.">
        <title>The observation of taxonomic boundaries for the 16SrII and 16SrXXV phytoplasmas using genome-based delimitation.</title>
        <authorList>
            <person name="Rodrigues Jardim B."/>
            <person name="Tran-Nguyen L.T.T."/>
            <person name="Gambley C."/>
            <person name="Al-Sadi A.M."/>
            <person name="Al-Subhi A.M."/>
            <person name="Foissac X."/>
            <person name="Salar P."/>
            <person name="Cai H."/>
            <person name="Yang J.Y."/>
            <person name="Davis R."/>
            <person name="Jones L."/>
            <person name="Rodoni B."/>
            <person name="Constable F.E."/>
        </authorList>
    </citation>
    <scope>NUCLEOTIDE SEQUENCE [LARGE SCALE GENOMIC DNA]</scope>
    <source>
        <strain evidence="2">BAWM-225</strain>
    </source>
</reference>
<protein>
    <submittedName>
        <fullName evidence="2">Uncharacterized protein</fullName>
    </submittedName>
</protein>
<gene>
    <name evidence="2" type="ORF">OC701_02150</name>
</gene>
<dbReference type="RefSeq" id="WP_304514457.1">
    <property type="nucleotide sequence ID" value="NZ_JAOSIQ010000026.1"/>
</dbReference>
<keyword evidence="3" id="KW-1185">Reference proteome</keyword>
<evidence type="ECO:0000313" key="3">
    <source>
        <dbReference type="Proteomes" id="UP001170683"/>
    </source>
</evidence>
<dbReference type="Proteomes" id="UP001170683">
    <property type="component" value="Unassembled WGS sequence"/>
</dbReference>
<feature type="transmembrane region" description="Helical" evidence="1">
    <location>
        <begin position="12"/>
        <end position="29"/>
    </location>
</feature>
<keyword evidence="1" id="KW-0812">Transmembrane</keyword>
<organism evidence="2 3">
    <name type="scientific">Candidatus Phytoplasma bonamiae</name>
    <dbReference type="NCBI Taxonomy" id="2982626"/>
    <lineage>
        <taxon>Bacteria</taxon>
        <taxon>Bacillati</taxon>
        <taxon>Mycoplasmatota</taxon>
        <taxon>Mollicutes</taxon>
        <taxon>Acholeplasmatales</taxon>
        <taxon>Acholeplasmataceae</taxon>
        <taxon>Candidatus Phytoplasma</taxon>
        <taxon>16SrII (Peanut WB group)</taxon>
    </lineage>
</organism>
<name>A0ABT9D4A6_9MOLU</name>
<keyword evidence="1" id="KW-1133">Transmembrane helix</keyword>
<sequence>MHHQIKNKFLTIFTIIICVFFTIGGIKALRHYFTYQRKKTIKN</sequence>
<accession>A0ABT9D4A6</accession>
<dbReference type="EMBL" id="JAOSIQ010000026">
    <property type="protein sequence ID" value="MDO8064262.1"/>
    <property type="molecule type" value="Genomic_DNA"/>
</dbReference>
<keyword evidence="1" id="KW-0472">Membrane</keyword>
<proteinExistence type="predicted"/>
<evidence type="ECO:0000256" key="1">
    <source>
        <dbReference type="SAM" id="Phobius"/>
    </source>
</evidence>
<comment type="caution">
    <text evidence="2">The sequence shown here is derived from an EMBL/GenBank/DDBJ whole genome shotgun (WGS) entry which is preliminary data.</text>
</comment>
<evidence type="ECO:0000313" key="2">
    <source>
        <dbReference type="EMBL" id="MDO8064262.1"/>
    </source>
</evidence>